<name>A0A1W1D8N5_9ZZZZ</name>
<dbReference type="GO" id="GO:0003861">
    <property type="term" value="F:3-isopropylmalate dehydratase activity"/>
    <property type="evidence" value="ECO:0007669"/>
    <property type="project" value="UniProtKB-EC"/>
</dbReference>
<evidence type="ECO:0000256" key="4">
    <source>
        <dbReference type="ARBA" id="ARBA00009845"/>
    </source>
</evidence>
<keyword evidence="9 14" id="KW-0456">Lyase</keyword>
<proteinExistence type="inferred from homology"/>
<comment type="function">
    <text evidence="2">Catalyzes the isomerization between 2-isopropylmalate and 3-isopropylmalate, via the formation of 2-isopropylmaleate.</text>
</comment>
<evidence type="ECO:0000256" key="6">
    <source>
        <dbReference type="ARBA" id="ARBA00011998"/>
    </source>
</evidence>
<dbReference type="InterPro" id="IPR050075">
    <property type="entry name" value="LeuD"/>
</dbReference>
<dbReference type="GO" id="GO:0009316">
    <property type="term" value="C:3-isopropylmalate dehydratase complex"/>
    <property type="evidence" value="ECO:0007669"/>
    <property type="project" value="InterPro"/>
</dbReference>
<dbReference type="EMBL" id="FPHQ01000154">
    <property type="protein sequence ID" value="SFV76971.1"/>
    <property type="molecule type" value="Genomic_DNA"/>
</dbReference>
<dbReference type="InterPro" id="IPR015928">
    <property type="entry name" value="Aconitase/3IPM_dehydase_swvl"/>
</dbReference>
<evidence type="ECO:0000256" key="3">
    <source>
        <dbReference type="ARBA" id="ARBA00004729"/>
    </source>
</evidence>
<dbReference type="AlphaFoldDB" id="A0A1W1D8N5"/>
<evidence type="ECO:0000256" key="1">
    <source>
        <dbReference type="ARBA" id="ARBA00000491"/>
    </source>
</evidence>
<dbReference type="PANTHER" id="PTHR43345:SF5">
    <property type="entry name" value="3-ISOPROPYLMALATE DEHYDRATASE SMALL SUBUNIT"/>
    <property type="match status" value="1"/>
</dbReference>
<dbReference type="Pfam" id="PF00694">
    <property type="entry name" value="Aconitase_C"/>
    <property type="match status" value="1"/>
</dbReference>
<comment type="subunit">
    <text evidence="5">Heterodimer of LeuC and LeuD.</text>
</comment>
<dbReference type="FunFam" id="3.20.19.10:FF:000003">
    <property type="entry name" value="3-isopropylmalate dehydratase small subunit"/>
    <property type="match status" value="1"/>
</dbReference>
<keyword evidence="10" id="KW-0100">Branched-chain amino acid biosynthesis</keyword>
<dbReference type="NCBIfam" id="TIGR00171">
    <property type="entry name" value="leuD"/>
    <property type="match status" value="1"/>
</dbReference>
<keyword evidence="8" id="KW-0028">Amino-acid biosynthesis</keyword>
<evidence type="ECO:0000256" key="10">
    <source>
        <dbReference type="ARBA" id="ARBA00023304"/>
    </source>
</evidence>
<evidence type="ECO:0000256" key="12">
    <source>
        <dbReference type="ARBA" id="ARBA00033368"/>
    </source>
</evidence>
<evidence type="ECO:0000256" key="5">
    <source>
        <dbReference type="ARBA" id="ARBA00011271"/>
    </source>
</evidence>
<comment type="pathway">
    <text evidence="3">Amino-acid biosynthesis; L-leucine biosynthesis; L-leucine from 3-methyl-2-oxobutanoate: step 2/4.</text>
</comment>
<dbReference type="EC" id="4.2.1.33" evidence="6"/>
<gene>
    <name evidence="14" type="ORF">MNB_SUP05-10-630</name>
</gene>
<dbReference type="InterPro" id="IPR004431">
    <property type="entry name" value="3-IsopropMal_deHydase_ssu"/>
</dbReference>
<dbReference type="CDD" id="cd01577">
    <property type="entry name" value="IPMI_Swivel"/>
    <property type="match status" value="1"/>
</dbReference>
<evidence type="ECO:0000256" key="9">
    <source>
        <dbReference type="ARBA" id="ARBA00023239"/>
    </source>
</evidence>
<dbReference type="SUPFAM" id="SSF52016">
    <property type="entry name" value="LeuD/IlvD-like"/>
    <property type="match status" value="1"/>
</dbReference>
<comment type="catalytic activity">
    <reaction evidence="1">
        <text>(2R,3S)-3-isopropylmalate = (2S)-2-isopropylmalate</text>
        <dbReference type="Rhea" id="RHEA:32287"/>
        <dbReference type="ChEBI" id="CHEBI:1178"/>
        <dbReference type="ChEBI" id="CHEBI:35121"/>
        <dbReference type="EC" id="4.2.1.33"/>
    </reaction>
</comment>
<organism evidence="14">
    <name type="scientific">hydrothermal vent metagenome</name>
    <dbReference type="NCBI Taxonomy" id="652676"/>
    <lineage>
        <taxon>unclassified sequences</taxon>
        <taxon>metagenomes</taxon>
        <taxon>ecological metagenomes</taxon>
    </lineage>
</organism>
<evidence type="ECO:0000256" key="11">
    <source>
        <dbReference type="ARBA" id="ARBA00031631"/>
    </source>
</evidence>
<accession>A0A1W1D8N5</accession>
<evidence type="ECO:0000256" key="8">
    <source>
        <dbReference type="ARBA" id="ARBA00022605"/>
    </source>
</evidence>
<dbReference type="UniPathway" id="UPA00048">
    <property type="reaction ID" value="UER00071"/>
</dbReference>
<feature type="domain" description="Aconitase A/isopropylmalate dehydratase small subunit swivel" evidence="13">
    <location>
        <begin position="1"/>
        <end position="132"/>
    </location>
</feature>
<reference evidence="14" key="1">
    <citation type="submission" date="2016-10" db="EMBL/GenBank/DDBJ databases">
        <authorList>
            <person name="de Groot N.N."/>
        </authorList>
    </citation>
    <scope>NUCLEOTIDE SEQUENCE</scope>
</reference>
<protein>
    <recommendedName>
        <fullName evidence="6">3-isopropylmalate dehydratase</fullName>
        <ecNumber evidence="6">4.2.1.33</ecNumber>
    </recommendedName>
    <alternativeName>
        <fullName evidence="11">Alpha-IPM isomerase</fullName>
    </alternativeName>
    <alternativeName>
        <fullName evidence="12">Isopropylmalate isomerase</fullName>
    </alternativeName>
</protein>
<dbReference type="GO" id="GO:0009098">
    <property type="term" value="P:L-leucine biosynthetic process"/>
    <property type="evidence" value="ECO:0007669"/>
    <property type="project" value="UniProtKB-UniPathway"/>
</dbReference>
<evidence type="ECO:0000256" key="2">
    <source>
        <dbReference type="ARBA" id="ARBA00002695"/>
    </source>
</evidence>
<dbReference type="Gene3D" id="3.20.19.10">
    <property type="entry name" value="Aconitase, domain 4"/>
    <property type="match status" value="1"/>
</dbReference>
<keyword evidence="7" id="KW-0432">Leucine biosynthesis</keyword>
<dbReference type="InterPro" id="IPR033940">
    <property type="entry name" value="IPMI_Swivel"/>
</dbReference>
<dbReference type="NCBIfam" id="NF002458">
    <property type="entry name" value="PRK01641.1"/>
    <property type="match status" value="1"/>
</dbReference>
<evidence type="ECO:0000259" key="13">
    <source>
        <dbReference type="Pfam" id="PF00694"/>
    </source>
</evidence>
<evidence type="ECO:0000256" key="7">
    <source>
        <dbReference type="ARBA" id="ARBA00022430"/>
    </source>
</evidence>
<dbReference type="InterPro" id="IPR000573">
    <property type="entry name" value="AconitaseA/IPMdHydase_ssu_swvl"/>
</dbReference>
<comment type="similarity">
    <text evidence="4">Belongs to the LeuD family. LeuD type 1 subfamily.</text>
</comment>
<dbReference type="HAMAP" id="MF_01031">
    <property type="entry name" value="LeuD_type1"/>
    <property type="match status" value="1"/>
</dbReference>
<dbReference type="PANTHER" id="PTHR43345">
    <property type="entry name" value="3-ISOPROPYLMALATE DEHYDRATASE SMALL SUBUNIT 2-RELATED-RELATED"/>
    <property type="match status" value="1"/>
</dbReference>
<sequence length="204" mass="23276">MEKFTTLTSIAVPIDRANVDTDAIIPKQFLKSIKRSGFGPNLFDEWRYLDHGEVGMDNSKRPLNTEFVLNQPQYQGARILLARENFGCGSSREHAPWALEDYGFKAIIAPSFADIFYNNCFKNGILPIVQDNNVMDELFAVNGEITINLEDQSIISGDKNYAFEVDAERKKRLLHGLDDIGLTLEYADDIKAFETEYFKTYSWL</sequence>
<evidence type="ECO:0000313" key="14">
    <source>
        <dbReference type="EMBL" id="SFV76971.1"/>
    </source>
</evidence>